<comment type="caution">
    <text evidence="3">The sequence shown here is derived from an EMBL/GenBank/DDBJ whole genome shotgun (WGS) entry which is preliminary data.</text>
</comment>
<dbReference type="CDD" id="cd03789">
    <property type="entry name" value="GT9_LPS_heptosyltransferase"/>
    <property type="match status" value="1"/>
</dbReference>
<evidence type="ECO:0008006" key="4">
    <source>
        <dbReference type="Google" id="ProtNLM"/>
    </source>
</evidence>
<dbReference type="Pfam" id="PF01075">
    <property type="entry name" value="Glyco_transf_9"/>
    <property type="match status" value="1"/>
</dbReference>
<dbReference type="GO" id="GO:0009244">
    <property type="term" value="P:lipopolysaccharide core region biosynthetic process"/>
    <property type="evidence" value="ECO:0007669"/>
    <property type="project" value="TreeGrafter"/>
</dbReference>
<dbReference type="GO" id="GO:0008713">
    <property type="term" value="F:ADP-heptose-lipopolysaccharide heptosyltransferase activity"/>
    <property type="evidence" value="ECO:0007669"/>
    <property type="project" value="TreeGrafter"/>
</dbReference>
<dbReference type="Gene3D" id="3.40.50.2000">
    <property type="entry name" value="Glycogen Phosphorylase B"/>
    <property type="match status" value="1"/>
</dbReference>
<gene>
    <name evidence="3" type="ORF">S01H1_09028</name>
</gene>
<dbReference type="PANTHER" id="PTHR30160:SF15">
    <property type="entry name" value="GLYCOSYLTRANSFERASE HI_0523-RELATED"/>
    <property type="match status" value="1"/>
</dbReference>
<dbReference type="PANTHER" id="PTHR30160">
    <property type="entry name" value="TETRAACYLDISACCHARIDE 4'-KINASE-RELATED"/>
    <property type="match status" value="1"/>
</dbReference>
<sequence length="115" mass="12161">MDSHRSARSLTLTGIPRLLDLTAVIAQAKLFVSGSTGPMHLAAAVGTPTLSFFSPVRSCSPRRWGPMGATGTVILPPVPECPTCKGDTCEYFDCMALIGEDKVVEALRAILVVSE</sequence>
<evidence type="ECO:0000256" key="1">
    <source>
        <dbReference type="ARBA" id="ARBA00022676"/>
    </source>
</evidence>
<reference evidence="3" key="1">
    <citation type="journal article" date="2014" name="Front. Microbiol.">
        <title>High frequency of phylogenetically diverse reductive dehalogenase-homologous genes in deep subseafloor sedimentary metagenomes.</title>
        <authorList>
            <person name="Kawai M."/>
            <person name="Futagami T."/>
            <person name="Toyoda A."/>
            <person name="Takaki Y."/>
            <person name="Nishi S."/>
            <person name="Hori S."/>
            <person name="Arai W."/>
            <person name="Tsubouchi T."/>
            <person name="Morono Y."/>
            <person name="Uchiyama I."/>
            <person name="Ito T."/>
            <person name="Fujiyama A."/>
            <person name="Inagaki F."/>
            <person name="Takami H."/>
        </authorList>
    </citation>
    <scope>NUCLEOTIDE SEQUENCE</scope>
    <source>
        <strain evidence="3">Expedition CK06-06</strain>
    </source>
</reference>
<dbReference type="InterPro" id="IPR051199">
    <property type="entry name" value="LPS_LOS_Heptosyltrfase"/>
</dbReference>
<dbReference type="EMBL" id="BARS01004619">
    <property type="protein sequence ID" value="GAF81003.1"/>
    <property type="molecule type" value="Genomic_DNA"/>
</dbReference>
<dbReference type="InterPro" id="IPR002201">
    <property type="entry name" value="Glyco_trans_9"/>
</dbReference>
<dbReference type="AlphaFoldDB" id="X0SIX1"/>
<dbReference type="SUPFAM" id="SSF53756">
    <property type="entry name" value="UDP-Glycosyltransferase/glycogen phosphorylase"/>
    <property type="match status" value="1"/>
</dbReference>
<evidence type="ECO:0000313" key="3">
    <source>
        <dbReference type="EMBL" id="GAF81003.1"/>
    </source>
</evidence>
<evidence type="ECO:0000256" key="2">
    <source>
        <dbReference type="ARBA" id="ARBA00022679"/>
    </source>
</evidence>
<dbReference type="GO" id="GO:0005829">
    <property type="term" value="C:cytosol"/>
    <property type="evidence" value="ECO:0007669"/>
    <property type="project" value="TreeGrafter"/>
</dbReference>
<proteinExistence type="predicted"/>
<name>X0SIX1_9ZZZZ</name>
<keyword evidence="1" id="KW-0328">Glycosyltransferase</keyword>
<keyword evidence="2" id="KW-0808">Transferase</keyword>
<protein>
    <recommendedName>
        <fullName evidence="4">Glycosyl transferase family 9</fullName>
    </recommendedName>
</protein>
<accession>X0SIX1</accession>
<organism evidence="3">
    <name type="scientific">marine sediment metagenome</name>
    <dbReference type="NCBI Taxonomy" id="412755"/>
    <lineage>
        <taxon>unclassified sequences</taxon>
        <taxon>metagenomes</taxon>
        <taxon>ecological metagenomes</taxon>
    </lineage>
</organism>